<dbReference type="Proteomes" id="UP001642360">
    <property type="component" value="Unassembled WGS sequence"/>
</dbReference>
<sequence>MDEISEMRLTNGNIKAFILDPSGSAFFFSHCSLNAACVLCFEEYNLRARKELLASSSISFSHSSKKPEDGE</sequence>
<protein>
    <submittedName>
        <fullName evidence="1">Uncharacterized protein</fullName>
    </submittedName>
</protein>
<organism evidence="1 2">
    <name type="scientific">Ilex paraguariensis</name>
    <name type="common">yerba mate</name>
    <dbReference type="NCBI Taxonomy" id="185542"/>
    <lineage>
        <taxon>Eukaryota</taxon>
        <taxon>Viridiplantae</taxon>
        <taxon>Streptophyta</taxon>
        <taxon>Embryophyta</taxon>
        <taxon>Tracheophyta</taxon>
        <taxon>Spermatophyta</taxon>
        <taxon>Magnoliopsida</taxon>
        <taxon>eudicotyledons</taxon>
        <taxon>Gunneridae</taxon>
        <taxon>Pentapetalae</taxon>
        <taxon>asterids</taxon>
        <taxon>campanulids</taxon>
        <taxon>Aquifoliales</taxon>
        <taxon>Aquifoliaceae</taxon>
        <taxon>Ilex</taxon>
    </lineage>
</organism>
<reference evidence="1 2" key="1">
    <citation type="submission" date="2024-02" db="EMBL/GenBank/DDBJ databases">
        <authorList>
            <person name="Vignale AGUSTIN F."/>
            <person name="Sosa J E."/>
            <person name="Modenutti C."/>
        </authorList>
    </citation>
    <scope>NUCLEOTIDE SEQUENCE [LARGE SCALE GENOMIC DNA]</scope>
</reference>
<comment type="caution">
    <text evidence="1">The sequence shown here is derived from an EMBL/GenBank/DDBJ whole genome shotgun (WGS) entry which is preliminary data.</text>
</comment>
<evidence type="ECO:0000313" key="2">
    <source>
        <dbReference type="Proteomes" id="UP001642360"/>
    </source>
</evidence>
<dbReference type="AlphaFoldDB" id="A0ABC8UIR9"/>
<keyword evidence="2" id="KW-1185">Reference proteome</keyword>
<dbReference type="EMBL" id="CAUOFW020007874">
    <property type="protein sequence ID" value="CAK9180946.1"/>
    <property type="molecule type" value="Genomic_DNA"/>
</dbReference>
<accession>A0ABC8UIR9</accession>
<proteinExistence type="predicted"/>
<gene>
    <name evidence="1" type="ORF">ILEXP_LOCUS50970</name>
</gene>
<evidence type="ECO:0000313" key="1">
    <source>
        <dbReference type="EMBL" id="CAK9180946.1"/>
    </source>
</evidence>
<name>A0ABC8UIR9_9AQUA</name>